<evidence type="ECO:0000313" key="6">
    <source>
        <dbReference type="Proteomes" id="UP001168883"/>
    </source>
</evidence>
<dbReference type="InterPro" id="IPR002035">
    <property type="entry name" value="VWF_A"/>
</dbReference>
<proteinExistence type="inferred from homology"/>
<keyword evidence="2" id="KW-0479">Metal-binding</keyword>
<evidence type="ECO:0000259" key="4">
    <source>
        <dbReference type="PROSITE" id="PS50234"/>
    </source>
</evidence>
<evidence type="ECO:0000313" key="5">
    <source>
        <dbReference type="EMBL" id="MDO3676866.1"/>
    </source>
</evidence>
<dbReference type="SUPFAM" id="SSF53300">
    <property type="entry name" value="vWA-like"/>
    <property type="match status" value="1"/>
</dbReference>
<dbReference type="InterPro" id="IPR002227">
    <property type="entry name" value="Tyrosinase_Cu-bd"/>
</dbReference>
<dbReference type="PROSITE" id="PS00497">
    <property type="entry name" value="TYROSINASE_1"/>
    <property type="match status" value="1"/>
</dbReference>
<dbReference type="PANTHER" id="PTHR11474:SF126">
    <property type="entry name" value="TYROSINASE-LIKE PROTEIN TYR-1-RELATED"/>
    <property type="match status" value="1"/>
</dbReference>
<dbReference type="PRINTS" id="PR00092">
    <property type="entry name" value="TYROSINASE"/>
</dbReference>
<sequence length="872" mass="96104">MYCRKNFIDLTVEERDRLAAAFNDLYSKGQITAYANEHGNHFDHGIHWGPAFLPWHRYFLLTVERELKKTDARIFLPYWDWTRADSRNLDAEPWKSFFGGRNNTGGRFDHWSYTRALTPPPNSAPLPSLDNVIDELQASTFAGYRRMECGSHAPGHTWTGGTMAGGQSPLDPLFYLHHCNVDRLWAIWQRNHPGAEQYTLDDTNCPRRVDAAFVPLNDPMIGGATPASMLNHTALSYFYPNDDLLESRARDRGLPAIVSGDVTNIVLETSQVIFNDVPEGDTTKRAILFRVSGCKSVTFHITSGPTGPFSLFAPGPFTFPAGSFPNDQLRIWVMYTGRTPGSSDSGVISVVARNAFGDEVQRWENIPILANSVARPRVAVALVLDESGSMLLPAGNNRTRLEVLKWTANTFIDRLYDDNGLTMVSFADTAKKLTDLQIVGPLNSSVRANARTKIRDHGPPGLYPTTSIGAGLQIAANEFNTSPNAADFDIKATIVFTDGFENTAPFIHEVSSLINDRVYAVGMADAANVKNDTLRSLANNTGGYMLVTGAVAQDDEFLLQKFFIQILVGVLNRNMVRDPAGWLIPGQIVRVPFTITRSDIDFDAAVLSRAPNYIVIGLETPDGTVVDPSQLPADSFRPGKTSTGMRIMLPLVIDDKEHWEGEWNLLLSFQWGVGISSTTALTAATGFSQLEALPFHALVHARSNLHLRAYIDQSALTPGAQIHLKAVLTEYGQPLETRPQVKAAITHPDGTGSELVLSETGHGEFEASVTAHQSGVYRFYVQAAGLSSHGQAFTREQLLTVVVGHLSHDPGTSPENTILCKLLKCLFSRDVMTERFDRKLGDLGIDWEQLKRCVACICGSHDHNRAPDDLIK</sequence>
<dbReference type="EMBL" id="JAUMKJ010000007">
    <property type="protein sequence ID" value="MDO3676866.1"/>
    <property type="molecule type" value="Genomic_DNA"/>
</dbReference>
<dbReference type="PANTHER" id="PTHR11474">
    <property type="entry name" value="TYROSINASE FAMILY MEMBER"/>
    <property type="match status" value="1"/>
</dbReference>
<dbReference type="RefSeq" id="WP_302877891.1">
    <property type="nucleotide sequence ID" value="NZ_JAUMKJ010000007.1"/>
</dbReference>
<evidence type="ECO:0000256" key="3">
    <source>
        <dbReference type="ARBA" id="ARBA00023008"/>
    </source>
</evidence>
<dbReference type="InterPro" id="IPR050316">
    <property type="entry name" value="Tyrosinase/Hemocyanin"/>
</dbReference>
<dbReference type="Proteomes" id="UP001168883">
    <property type="component" value="Unassembled WGS sequence"/>
</dbReference>
<dbReference type="SUPFAM" id="SSF48056">
    <property type="entry name" value="Di-copper centre-containing domain"/>
    <property type="match status" value="1"/>
</dbReference>
<dbReference type="InterPro" id="IPR008922">
    <property type="entry name" value="Di-copper_centre_dom_sf"/>
</dbReference>
<dbReference type="Pfam" id="PF00264">
    <property type="entry name" value="Tyrosinase"/>
    <property type="match status" value="2"/>
</dbReference>
<comment type="similarity">
    <text evidence="1">Belongs to the tyrosinase family.</text>
</comment>
<gene>
    <name evidence="5" type="ORF">Q3C12_07610</name>
</gene>
<evidence type="ECO:0000256" key="2">
    <source>
        <dbReference type="ARBA" id="ARBA00022723"/>
    </source>
</evidence>
<keyword evidence="6" id="KW-1185">Reference proteome</keyword>
<dbReference type="InterPro" id="IPR036465">
    <property type="entry name" value="vWFA_dom_sf"/>
</dbReference>
<dbReference type="PROSITE" id="PS00498">
    <property type="entry name" value="TYROSINASE_2"/>
    <property type="match status" value="1"/>
</dbReference>
<dbReference type="CDD" id="cd00198">
    <property type="entry name" value="vWFA"/>
    <property type="match status" value="1"/>
</dbReference>
<organism evidence="5 6">
    <name type="scientific">Paenibacillus ehimensis</name>
    <dbReference type="NCBI Taxonomy" id="79264"/>
    <lineage>
        <taxon>Bacteria</taxon>
        <taxon>Bacillati</taxon>
        <taxon>Bacillota</taxon>
        <taxon>Bacilli</taxon>
        <taxon>Bacillales</taxon>
        <taxon>Paenibacillaceae</taxon>
        <taxon>Paenibacillus</taxon>
    </lineage>
</organism>
<dbReference type="Gene3D" id="3.40.50.410">
    <property type="entry name" value="von Willebrand factor, type A domain"/>
    <property type="match status" value="1"/>
</dbReference>
<dbReference type="Gene3D" id="1.10.1280.10">
    <property type="entry name" value="Di-copper center containing domain from catechol oxidase"/>
    <property type="match status" value="1"/>
</dbReference>
<keyword evidence="3" id="KW-0186">Copper</keyword>
<dbReference type="Pfam" id="PF00092">
    <property type="entry name" value="VWA"/>
    <property type="match status" value="1"/>
</dbReference>
<dbReference type="PROSITE" id="PS50234">
    <property type="entry name" value="VWFA"/>
    <property type="match status" value="1"/>
</dbReference>
<comment type="caution">
    <text evidence="5">The sequence shown here is derived from an EMBL/GenBank/DDBJ whole genome shotgun (WGS) entry which is preliminary data.</text>
</comment>
<dbReference type="SMART" id="SM00327">
    <property type="entry name" value="VWA"/>
    <property type="match status" value="1"/>
</dbReference>
<protein>
    <submittedName>
        <fullName evidence="5">Tyrosinase family protein</fullName>
    </submittedName>
</protein>
<evidence type="ECO:0000256" key="1">
    <source>
        <dbReference type="ARBA" id="ARBA00009928"/>
    </source>
</evidence>
<name>A0ABT8V9H2_9BACL</name>
<accession>A0ABT8V9H2</accession>
<feature type="domain" description="VWFA" evidence="4">
    <location>
        <begin position="379"/>
        <end position="567"/>
    </location>
</feature>
<reference evidence="5" key="1">
    <citation type="submission" date="2023-07" db="EMBL/GenBank/DDBJ databases">
        <authorList>
            <person name="Aktuganov G."/>
            <person name="Boyko T."/>
            <person name="Delegan Y."/>
            <person name="Galimzianova N."/>
            <person name="Gilvanova E."/>
            <person name="Korobov V."/>
            <person name="Kuzmina L."/>
            <person name="Melentiev A."/>
            <person name="Milman P."/>
            <person name="Ryabova A."/>
            <person name="Stupak E."/>
            <person name="Yasakov T."/>
            <person name="Zharikova N."/>
            <person name="Zhurenko E."/>
        </authorList>
    </citation>
    <scope>NUCLEOTIDE SEQUENCE</scope>
    <source>
        <strain evidence="5">IB-739</strain>
    </source>
</reference>